<dbReference type="WBParaSite" id="PDA_v2.g10576.t1">
    <property type="protein sequence ID" value="PDA_v2.g10576.t1"/>
    <property type="gene ID" value="PDA_v2.g10576"/>
</dbReference>
<dbReference type="Proteomes" id="UP000887578">
    <property type="component" value="Unplaced"/>
</dbReference>
<keyword evidence="4 5" id="KW-0413">Isomerase</keyword>
<dbReference type="InterPro" id="IPR050220">
    <property type="entry name" value="Type_II_DNA_Topoisomerases"/>
</dbReference>
<dbReference type="GO" id="GO:0003677">
    <property type="term" value="F:DNA binding"/>
    <property type="evidence" value="ECO:0007669"/>
    <property type="project" value="UniProtKB-UniRule"/>
</dbReference>
<keyword evidence="2 5" id="KW-0799">Topoisomerase</keyword>
<evidence type="ECO:0000256" key="2">
    <source>
        <dbReference type="ARBA" id="ARBA00023029"/>
    </source>
</evidence>
<feature type="domain" description="Topo IIA-type catalytic" evidence="6">
    <location>
        <begin position="40"/>
        <end position="132"/>
    </location>
</feature>
<accession>A0A914P088</accession>
<keyword evidence="3 5" id="KW-0238">DNA-binding</keyword>
<evidence type="ECO:0000259" key="6">
    <source>
        <dbReference type="PROSITE" id="PS52040"/>
    </source>
</evidence>
<keyword evidence="7" id="KW-1185">Reference proteome</keyword>
<dbReference type="PANTHER" id="PTHR43493:SF5">
    <property type="entry name" value="DNA GYRASE SUBUNIT A, CHLOROPLASTIC_MITOCHONDRIAL"/>
    <property type="match status" value="1"/>
</dbReference>
<proteinExistence type="inferred from homology"/>
<dbReference type="InterPro" id="IPR013758">
    <property type="entry name" value="Topo_IIA_A/C_ab"/>
</dbReference>
<comment type="catalytic activity">
    <reaction evidence="5">
        <text>ATP-dependent breakage, passage and rejoining of double-stranded DNA.</text>
        <dbReference type="EC" id="5.6.2.2"/>
    </reaction>
</comment>
<reference evidence="8" key="1">
    <citation type="submission" date="2022-11" db="UniProtKB">
        <authorList>
            <consortium name="WormBaseParasite"/>
        </authorList>
    </citation>
    <scope>IDENTIFICATION</scope>
</reference>
<dbReference type="GO" id="GO:0005737">
    <property type="term" value="C:cytoplasm"/>
    <property type="evidence" value="ECO:0007669"/>
    <property type="project" value="TreeGrafter"/>
</dbReference>
<feature type="active site" description="O-(5'-phospho-DNA)-tyrosine intermediate" evidence="5">
    <location>
        <position position="128"/>
    </location>
</feature>
<evidence type="ECO:0000313" key="8">
    <source>
        <dbReference type="WBParaSite" id="PDA_v2.g10576.t1"/>
    </source>
</evidence>
<dbReference type="AlphaFoldDB" id="A0A914P088"/>
<evidence type="ECO:0000256" key="5">
    <source>
        <dbReference type="PROSITE-ProRule" id="PRU01384"/>
    </source>
</evidence>
<dbReference type="SUPFAM" id="SSF56719">
    <property type="entry name" value="Type II DNA topoisomerase"/>
    <property type="match status" value="1"/>
</dbReference>
<evidence type="ECO:0000256" key="3">
    <source>
        <dbReference type="ARBA" id="ARBA00023125"/>
    </source>
</evidence>
<dbReference type="GO" id="GO:0005524">
    <property type="term" value="F:ATP binding"/>
    <property type="evidence" value="ECO:0007669"/>
    <property type="project" value="InterPro"/>
</dbReference>
<dbReference type="PANTHER" id="PTHR43493">
    <property type="entry name" value="DNA GYRASE/TOPOISOMERASE SUBUNIT A"/>
    <property type="match status" value="1"/>
</dbReference>
<comment type="similarity">
    <text evidence="1">Belongs to the type II topoisomerase GyrA/ParC subunit family.</text>
</comment>
<name>A0A914P088_9BILA</name>
<dbReference type="Gene3D" id="3.90.199.10">
    <property type="entry name" value="Topoisomerase II, domain 5"/>
    <property type="match status" value="1"/>
</dbReference>
<evidence type="ECO:0000256" key="1">
    <source>
        <dbReference type="ARBA" id="ARBA00008263"/>
    </source>
</evidence>
<dbReference type="InterPro" id="IPR013760">
    <property type="entry name" value="Topo_IIA-like_dom_sf"/>
</dbReference>
<sequence>MINVNILSLTGRVKEYEENQYGFNIVLKSEYAHSVLKRSIPDLKDGLKPVQRRILYCMLESGYTHKKPFVKSARVVGNTMANYHPHGDMAIYNALARMAQPFSINIPLIEGQGNFGSIEGDNPAAQRYTETL</sequence>
<evidence type="ECO:0000313" key="7">
    <source>
        <dbReference type="Proteomes" id="UP000887578"/>
    </source>
</evidence>
<dbReference type="Pfam" id="PF00521">
    <property type="entry name" value="DNA_topoisoIV"/>
    <property type="match status" value="1"/>
</dbReference>
<evidence type="ECO:0000256" key="4">
    <source>
        <dbReference type="ARBA" id="ARBA00023235"/>
    </source>
</evidence>
<dbReference type="GO" id="GO:0009330">
    <property type="term" value="C:DNA topoisomerase type II (double strand cut, ATP-hydrolyzing) complex"/>
    <property type="evidence" value="ECO:0007669"/>
    <property type="project" value="TreeGrafter"/>
</dbReference>
<dbReference type="PROSITE" id="PS52040">
    <property type="entry name" value="TOPO_IIA"/>
    <property type="match status" value="1"/>
</dbReference>
<protein>
    <submittedName>
        <fullName evidence="8">DNA topoisomerase type IIA domain-containing protein</fullName>
    </submittedName>
</protein>
<dbReference type="GO" id="GO:0003918">
    <property type="term" value="F:DNA topoisomerase type II (double strand cut, ATP-hydrolyzing) activity"/>
    <property type="evidence" value="ECO:0007669"/>
    <property type="project" value="UniProtKB-EC"/>
</dbReference>
<dbReference type="InterPro" id="IPR002205">
    <property type="entry name" value="Topo_IIA_dom_A"/>
</dbReference>
<dbReference type="GO" id="GO:0006265">
    <property type="term" value="P:DNA topological change"/>
    <property type="evidence" value="ECO:0007669"/>
    <property type="project" value="UniProtKB-UniRule"/>
</dbReference>
<organism evidence="7 8">
    <name type="scientific">Panagrolaimus davidi</name>
    <dbReference type="NCBI Taxonomy" id="227884"/>
    <lineage>
        <taxon>Eukaryota</taxon>
        <taxon>Metazoa</taxon>
        <taxon>Ecdysozoa</taxon>
        <taxon>Nematoda</taxon>
        <taxon>Chromadorea</taxon>
        <taxon>Rhabditida</taxon>
        <taxon>Tylenchina</taxon>
        <taxon>Panagrolaimomorpha</taxon>
        <taxon>Panagrolaimoidea</taxon>
        <taxon>Panagrolaimidae</taxon>
        <taxon>Panagrolaimus</taxon>
    </lineage>
</organism>